<sequence length="553" mass="60379">MNSDLIPVGIVGAGPVGMALAARLASFGIPSVLFERDPELRKQGSKACLIQGDVLEVLDKFGCAETIGAEGVTWTTARTYVRGKEIRAAEYTRRIGYGPFVNISQFRIEQLLLETVEAGALTEVRWSHEITGVEQDGEAVTVTADTPDGPRSYRCRYVVACDGVRSPMRALTGVEWTGYSHQDRFLITDLKVKLPLAKERHFHYDPPFNPGRQLVMHPQPNDIWRIDWQLAPDTDIEAERADGRFDARVRAVIGDVDYEIDWLSTYRFHQRVVEKFRLGRIFFAGDSAHSLPPYGSRGMNSGIQDADNLAWKLALVMQGKAEDALLDTYHDERHAAAKENLAVTEATIKFMVPPNLARRIARKVLLTLSQPFQGARDKVNSGRMAEPYTYTASAIVESAERHPLLGAFAPDARITAPGAARVRELYGAGFTGLYFAPDRATGRAFAERALADTRGLAARLIVVLREGELAVPSAGPASDMPGGVTVLRDRDGVLREAYRADEGTCLVVRPDGHVAALADAGRPELFGATLARCAVATAAVAAEDRAERVPAAA</sequence>
<reference evidence="5 6" key="1">
    <citation type="submission" date="2015-06" db="EMBL/GenBank/DDBJ databases">
        <title>Recapitulation of the evolution of biosynthetic gene clusters reveals hidden chemical diversity on bacterial genomes.</title>
        <authorList>
            <person name="Cruz-Morales P."/>
            <person name="Martinez-Guerrero C."/>
            <person name="Morales-Escalante M.A."/>
            <person name="Yanez-Guerra L.A."/>
            <person name="Kopp J.F."/>
            <person name="Feldmann J."/>
            <person name="Ramos-Aboites H.E."/>
            <person name="Barona-Gomez F."/>
        </authorList>
    </citation>
    <scope>NUCLEOTIDE SEQUENCE [LARGE SCALE GENOMIC DNA]</scope>
    <source>
        <strain evidence="5 6">ATCC 31245</strain>
    </source>
</reference>
<dbReference type="Gene3D" id="3.40.30.120">
    <property type="match status" value="1"/>
</dbReference>
<keyword evidence="6" id="KW-1185">Reference proteome</keyword>
<dbReference type="RefSeq" id="WP_048474425.1">
    <property type="nucleotide sequence ID" value="NZ_JBIRUD010000027.1"/>
</dbReference>
<dbReference type="Gene3D" id="3.30.70.2450">
    <property type="match status" value="1"/>
</dbReference>
<keyword evidence="2" id="KW-0285">Flavoprotein</keyword>
<dbReference type="SUPFAM" id="SSF51905">
    <property type="entry name" value="FAD/NAD(P)-binding domain"/>
    <property type="match status" value="1"/>
</dbReference>
<comment type="caution">
    <text evidence="5">The sequence shown here is derived from an EMBL/GenBank/DDBJ whole genome shotgun (WGS) entry which is preliminary data.</text>
</comment>
<dbReference type="InterPro" id="IPR036188">
    <property type="entry name" value="FAD/NAD-bd_sf"/>
</dbReference>
<dbReference type="GO" id="GO:0071949">
    <property type="term" value="F:FAD binding"/>
    <property type="evidence" value="ECO:0007669"/>
    <property type="project" value="InterPro"/>
</dbReference>
<evidence type="ECO:0000259" key="4">
    <source>
        <dbReference type="Pfam" id="PF01494"/>
    </source>
</evidence>
<keyword evidence="3" id="KW-0274">FAD</keyword>
<dbReference type="STRING" id="66430.ACS04_00545"/>
<dbReference type="PATRIC" id="fig|66430.4.peg.3791"/>
<dbReference type="InterPro" id="IPR050641">
    <property type="entry name" value="RIFMO-like"/>
</dbReference>
<feature type="non-terminal residue" evidence="5">
    <location>
        <position position="553"/>
    </location>
</feature>
<dbReference type="NCBIfam" id="NF006002">
    <property type="entry name" value="PRK08132.1"/>
    <property type="match status" value="1"/>
</dbReference>
<evidence type="ECO:0000256" key="1">
    <source>
        <dbReference type="ARBA" id="ARBA00001974"/>
    </source>
</evidence>
<evidence type="ECO:0000256" key="2">
    <source>
        <dbReference type="ARBA" id="ARBA00022630"/>
    </source>
</evidence>
<protein>
    <recommendedName>
        <fullName evidence="4">FAD-binding domain-containing protein</fullName>
    </recommendedName>
</protein>
<evidence type="ECO:0000313" key="5">
    <source>
        <dbReference type="EMBL" id="KMO99804.1"/>
    </source>
</evidence>
<dbReference type="GO" id="GO:0016709">
    <property type="term" value="F:oxidoreductase activity, acting on paired donors, with incorporation or reduction of molecular oxygen, NAD(P)H as one donor, and incorporation of one atom of oxygen"/>
    <property type="evidence" value="ECO:0007669"/>
    <property type="project" value="UniProtKB-ARBA"/>
</dbReference>
<name>A0A0J6XWM5_9ACTN</name>
<feature type="domain" description="FAD-binding" evidence="4">
    <location>
        <begin position="7"/>
        <end position="341"/>
    </location>
</feature>
<dbReference type="Proteomes" id="UP000035932">
    <property type="component" value="Unassembled WGS sequence"/>
</dbReference>
<dbReference type="PRINTS" id="PR00420">
    <property type="entry name" value="RNGMNOXGNASE"/>
</dbReference>
<gene>
    <name evidence="5" type="ORF">ACS04_00545</name>
</gene>
<comment type="cofactor">
    <cofactor evidence="1">
        <name>FAD</name>
        <dbReference type="ChEBI" id="CHEBI:57692"/>
    </cofactor>
</comment>
<dbReference type="OrthoDB" id="8670884at2"/>
<dbReference type="EMBL" id="LFML01000003">
    <property type="protein sequence ID" value="KMO99804.1"/>
    <property type="molecule type" value="Genomic_DNA"/>
</dbReference>
<evidence type="ECO:0000256" key="3">
    <source>
        <dbReference type="ARBA" id="ARBA00022827"/>
    </source>
</evidence>
<dbReference type="PANTHER" id="PTHR43004:SF19">
    <property type="entry name" value="BINDING MONOOXYGENASE, PUTATIVE (JCVI)-RELATED"/>
    <property type="match status" value="1"/>
</dbReference>
<dbReference type="Pfam" id="PF01494">
    <property type="entry name" value="FAD_binding_3"/>
    <property type="match status" value="1"/>
</dbReference>
<evidence type="ECO:0000313" key="6">
    <source>
        <dbReference type="Proteomes" id="UP000035932"/>
    </source>
</evidence>
<organism evidence="5 6">
    <name type="scientific">Streptomyces roseus</name>
    <dbReference type="NCBI Taxonomy" id="66430"/>
    <lineage>
        <taxon>Bacteria</taxon>
        <taxon>Bacillati</taxon>
        <taxon>Actinomycetota</taxon>
        <taxon>Actinomycetes</taxon>
        <taxon>Kitasatosporales</taxon>
        <taxon>Streptomycetaceae</taxon>
        <taxon>Streptomyces</taxon>
    </lineage>
</organism>
<dbReference type="PANTHER" id="PTHR43004">
    <property type="entry name" value="TRK SYSTEM POTASSIUM UPTAKE PROTEIN"/>
    <property type="match status" value="1"/>
</dbReference>
<dbReference type="AlphaFoldDB" id="A0A0J6XWM5"/>
<dbReference type="Gene3D" id="3.50.50.60">
    <property type="entry name" value="FAD/NAD(P)-binding domain"/>
    <property type="match status" value="1"/>
</dbReference>
<dbReference type="InterPro" id="IPR002938">
    <property type="entry name" value="FAD-bd"/>
</dbReference>
<accession>A0A0J6XWM5</accession>
<proteinExistence type="predicted"/>